<name>A0AA96F9Q0_9MICO</name>
<dbReference type="AlphaFoldDB" id="A0AA96F9Q0"/>
<dbReference type="Proteomes" id="UP001304125">
    <property type="component" value="Chromosome"/>
</dbReference>
<dbReference type="InterPro" id="IPR000836">
    <property type="entry name" value="PRTase_dom"/>
</dbReference>
<evidence type="ECO:0000313" key="3">
    <source>
        <dbReference type="Proteomes" id="UP001304125"/>
    </source>
</evidence>
<organism evidence="2 3">
    <name type="scientific">Demequina capsici</name>
    <dbReference type="NCBI Taxonomy" id="3075620"/>
    <lineage>
        <taxon>Bacteria</taxon>
        <taxon>Bacillati</taxon>
        <taxon>Actinomycetota</taxon>
        <taxon>Actinomycetes</taxon>
        <taxon>Micrococcales</taxon>
        <taxon>Demequinaceae</taxon>
        <taxon>Demequina</taxon>
    </lineage>
</organism>
<dbReference type="RefSeq" id="WP_313497732.1">
    <property type="nucleotide sequence ID" value="NZ_CP134879.1"/>
</dbReference>
<accession>A0AA96F9Q0</accession>
<evidence type="ECO:0000313" key="2">
    <source>
        <dbReference type="EMBL" id="WNM24215.1"/>
    </source>
</evidence>
<keyword evidence="2" id="KW-0328">Glycosyltransferase</keyword>
<evidence type="ECO:0000259" key="1">
    <source>
        <dbReference type="Pfam" id="PF00156"/>
    </source>
</evidence>
<protein>
    <submittedName>
        <fullName evidence="2">Phosphoribosyltransferase family protein</fullName>
    </submittedName>
</protein>
<dbReference type="Gene3D" id="3.40.50.2020">
    <property type="match status" value="1"/>
</dbReference>
<dbReference type="Gene3D" id="3.30.1310.20">
    <property type="entry name" value="PRTase-like"/>
    <property type="match status" value="1"/>
</dbReference>
<proteinExistence type="predicted"/>
<reference evidence="2 3" key="1">
    <citation type="submission" date="2023-09" db="EMBL/GenBank/DDBJ databases">
        <title>Demequina sp. a novel bacteria isolated from Capsicum annuum.</title>
        <authorList>
            <person name="Humaira Z."/>
            <person name="Lee J."/>
            <person name="Cho D."/>
        </authorList>
    </citation>
    <scope>NUCLEOTIDE SEQUENCE [LARGE SCALE GENOMIC DNA]</scope>
    <source>
        <strain evidence="2 3">OYTSA14</strain>
    </source>
</reference>
<keyword evidence="2" id="KW-0808">Transferase</keyword>
<dbReference type="EMBL" id="CP134879">
    <property type="protein sequence ID" value="WNM24215.1"/>
    <property type="molecule type" value="Genomic_DNA"/>
</dbReference>
<feature type="domain" description="Phosphoribosyltransferase" evidence="1">
    <location>
        <begin position="12"/>
        <end position="161"/>
    </location>
</feature>
<sequence>MNRLRDRVEAGAAVARLLEPLLEGDDALVLGLPRGGVIVARAVADTLHLDLDVLVVRKLGVPGHEEFGFGALGEDDVQVTDLATLAMAGLSDAAVDVVVSRERAELDRRVVLYRGDMPPARVAGRTVVIVDDGIATGGTVRAAIAVCRARGAGRIIVAAGVASSEVIESLAHEADAAIAVLIPQPMDAVGQWYEDFRQSTDDEVVAALAGAG</sequence>
<dbReference type="GO" id="GO:0016757">
    <property type="term" value="F:glycosyltransferase activity"/>
    <property type="evidence" value="ECO:0007669"/>
    <property type="project" value="UniProtKB-KW"/>
</dbReference>
<gene>
    <name evidence="2" type="ORF">RN606_12740</name>
</gene>
<dbReference type="SUPFAM" id="SSF53271">
    <property type="entry name" value="PRTase-like"/>
    <property type="match status" value="1"/>
</dbReference>
<keyword evidence="3" id="KW-1185">Reference proteome</keyword>
<dbReference type="InterPro" id="IPR029057">
    <property type="entry name" value="PRTase-like"/>
</dbReference>
<dbReference type="CDD" id="cd06223">
    <property type="entry name" value="PRTases_typeI"/>
    <property type="match status" value="1"/>
</dbReference>
<dbReference type="Pfam" id="PF00156">
    <property type="entry name" value="Pribosyltran"/>
    <property type="match status" value="1"/>
</dbReference>